<dbReference type="EMBL" id="CP118733">
    <property type="protein sequence ID" value="WNY46363.1"/>
    <property type="molecule type" value="Genomic_DNA"/>
</dbReference>
<dbReference type="Pfam" id="PF03372">
    <property type="entry name" value="Exo_endo_phos"/>
    <property type="match status" value="1"/>
</dbReference>
<keyword evidence="1" id="KW-1133">Transmembrane helix</keyword>
<gene>
    <name evidence="3" type="ORF">PXH68_05570</name>
</gene>
<keyword evidence="3" id="KW-0255">Endonuclease</keyword>
<evidence type="ECO:0000256" key="1">
    <source>
        <dbReference type="SAM" id="Phobius"/>
    </source>
</evidence>
<proteinExistence type="predicted"/>
<dbReference type="Proteomes" id="UP001304088">
    <property type="component" value="Chromosome"/>
</dbReference>
<dbReference type="PANTHER" id="PTHR14859">
    <property type="entry name" value="CALCOFLUOR WHITE HYPERSENSITIVE PROTEIN PRECURSOR"/>
    <property type="match status" value="1"/>
</dbReference>
<keyword evidence="1" id="KW-0812">Transmembrane</keyword>
<name>A0AA96VCN9_9STRE</name>
<sequence length="346" mass="38704">MLKKIIKWSLSILALILLTVGSYVAYLFLDYHRLEDNLALEVTNQTSQDEFAVGQTYSMMTFNIGYGSYPSDYSFFMDGGDEVRARSKKAVEEALAIDKDLITSANPDLLLFQEVDLDGDRSQHVNQVDYFTQGLTDYSWSFAQNYDSSYLFYPVTDPIGQATSGLLTLSKINFQEATRYQLPIDTDINKFFDLDRAYSVNRYGTNSGADLVVINVHLSAYTKNASIQKAQLAKISQTMESEYAKGNYVIVGGDFNHALDDNARNDLTWMKAFPVDQLPAGFILAAPSNVPTVRNIDQPYNPNTTLTGTIDGFILSDNIIVDTIETLSNDFASSDHHPVLMTIRLQ</sequence>
<dbReference type="PANTHER" id="PTHR14859:SF1">
    <property type="entry name" value="PGAP2-INTERACTING PROTEIN"/>
    <property type="match status" value="1"/>
</dbReference>
<dbReference type="GO" id="GO:0016020">
    <property type="term" value="C:membrane"/>
    <property type="evidence" value="ECO:0007669"/>
    <property type="project" value="GOC"/>
</dbReference>
<dbReference type="SUPFAM" id="SSF56219">
    <property type="entry name" value="DNase I-like"/>
    <property type="match status" value="1"/>
</dbReference>
<dbReference type="AlphaFoldDB" id="A0AA96VCN9"/>
<keyword evidence="3" id="KW-0378">Hydrolase</keyword>
<dbReference type="InterPro" id="IPR005135">
    <property type="entry name" value="Endo/exonuclease/phosphatase"/>
</dbReference>
<dbReference type="InterPro" id="IPR051916">
    <property type="entry name" value="GPI-anchor_lipid_remodeler"/>
</dbReference>
<dbReference type="GO" id="GO:0006506">
    <property type="term" value="P:GPI anchor biosynthetic process"/>
    <property type="evidence" value="ECO:0007669"/>
    <property type="project" value="TreeGrafter"/>
</dbReference>
<dbReference type="GO" id="GO:0004519">
    <property type="term" value="F:endonuclease activity"/>
    <property type="evidence" value="ECO:0007669"/>
    <property type="project" value="UniProtKB-KW"/>
</dbReference>
<keyword evidence="1" id="KW-0472">Membrane</keyword>
<keyword evidence="4" id="KW-1185">Reference proteome</keyword>
<accession>A0AA96VCN9</accession>
<organism evidence="3 4">
    <name type="scientific">Streptococcus suivaginalis</name>
    <dbReference type="NCBI Taxonomy" id="3028082"/>
    <lineage>
        <taxon>Bacteria</taxon>
        <taxon>Bacillati</taxon>
        <taxon>Bacillota</taxon>
        <taxon>Bacilli</taxon>
        <taxon>Lactobacillales</taxon>
        <taxon>Streptococcaceae</taxon>
        <taxon>Streptococcus</taxon>
    </lineage>
</organism>
<keyword evidence="3" id="KW-0540">Nuclease</keyword>
<feature type="domain" description="Endonuclease/exonuclease/phosphatase" evidence="2">
    <location>
        <begin position="60"/>
        <end position="267"/>
    </location>
</feature>
<evidence type="ECO:0000313" key="4">
    <source>
        <dbReference type="Proteomes" id="UP001304088"/>
    </source>
</evidence>
<protein>
    <submittedName>
        <fullName evidence="3">Endonuclease/exonuclease/phosphatase family protein</fullName>
    </submittedName>
</protein>
<dbReference type="InterPro" id="IPR036691">
    <property type="entry name" value="Endo/exonu/phosph_ase_sf"/>
</dbReference>
<dbReference type="KEGG" id="ssuv:PXH68_05570"/>
<reference evidence="3 4" key="1">
    <citation type="submission" date="2023-02" db="EMBL/GenBank/DDBJ databases">
        <title>Streptococcus sp. Genome Sequencing and Assembly.</title>
        <authorList>
            <person name="Shore S.M."/>
            <person name="Nicholson T.L."/>
        </authorList>
    </citation>
    <scope>NUCLEOTIDE SEQUENCE [LARGE SCALE GENOMIC DNA]</scope>
    <source>
        <strain evidence="3 4">29896</strain>
    </source>
</reference>
<feature type="transmembrane region" description="Helical" evidence="1">
    <location>
        <begin position="12"/>
        <end position="29"/>
    </location>
</feature>
<evidence type="ECO:0000313" key="3">
    <source>
        <dbReference type="EMBL" id="WNY46363.1"/>
    </source>
</evidence>
<dbReference type="RefSeq" id="WP_248028365.1">
    <property type="nucleotide sequence ID" value="NZ_CP118733.1"/>
</dbReference>
<dbReference type="Gene3D" id="3.60.10.10">
    <property type="entry name" value="Endonuclease/exonuclease/phosphatase"/>
    <property type="match status" value="1"/>
</dbReference>
<evidence type="ECO:0000259" key="2">
    <source>
        <dbReference type="Pfam" id="PF03372"/>
    </source>
</evidence>